<gene>
    <name evidence="2" type="ORF">PLEPLA_LOCUS16370</name>
</gene>
<feature type="compositionally biased region" description="Basic and acidic residues" evidence="1">
    <location>
        <begin position="41"/>
        <end position="54"/>
    </location>
</feature>
<keyword evidence="3" id="KW-1185">Reference proteome</keyword>
<dbReference type="Proteomes" id="UP001153269">
    <property type="component" value="Unassembled WGS sequence"/>
</dbReference>
<accession>A0A9N7YLD0</accession>
<evidence type="ECO:0000313" key="2">
    <source>
        <dbReference type="EMBL" id="CAB1428404.1"/>
    </source>
</evidence>
<sequence length="111" mass="13334">MKEPVEGRVWRQEESGEIEAEKHDEEKEEEEEEDVGVWDDEGGKKRQRERQTDRQREMIPDWILTWKRKRDGDALTNRRKRHVHHPPGNLENTELLQHLSLSRGVRLDCTI</sequence>
<evidence type="ECO:0000313" key="3">
    <source>
        <dbReference type="Proteomes" id="UP001153269"/>
    </source>
</evidence>
<comment type="caution">
    <text evidence="2">The sequence shown here is derived from an EMBL/GenBank/DDBJ whole genome shotgun (WGS) entry which is preliminary data.</text>
</comment>
<reference evidence="2" key="1">
    <citation type="submission" date="2020-03" db="EMBL/GenBank/DDBJ databases">
        <authorList>
            <person name="Weist P."/>
        </authorList>
    </citation>
    <scope>NUCLEOTIDE SEQUENCE</scope>
</reference>
<name>A0A9N7YLD0_PLEPL</name>
<feature type="compositionally biased region" description="Basic and acidic residues" evidence="1">
    <location>
        <begin position="1"/>
        <end position="25"/>
    </location>
</feature>
<protein>
    <submittedName>
        <fullName evidence="2">Uncharacterized protein</fullName>
    </submittedName>
</protein>
<feature type="compositionally biased region" description="Acidic residues" evidence="1">
    <location>
        <begin position="26"/>
        <end position="40"/>
    </location>
</feature>
<dbReference type="AlphaFoldDB" id="A0A9N7YLD0"/>
<feature type="region of interest" description="Disordered" evidence="1">
    <location>
        <begin position="1"/>
        <end position="54"/>
    </location>
</feature>
<proteinExistence type="predicted"/>
<organism evidence="2 3">
    <name type="scientific">Pleuronectes platessa</name>
    <name type="common">European plaice</name>
    <dbReference type="NCBI Taxonomy" id="8262"/>
    <lineage>
        <taxon>Eukaryota</taxon>
        <taxon>Metazoa</taxon>
        <taxon>Chordata</taxon>
        <taxon>Craniata</taxon>
        <taxon>Vertebrata</taxon>
        <taxon>Euteleostomi</taxon>
        <taxon>Actinopterygii</taxon>
        <taxon>Neopterygii</taxon>
        <taxon>Teleostei</taxon>
        <taxon>Neoteleostei</taxon>
        <taxon>Acanthomorphata</taxon>
        <taxon>Carangaria</taxon>
        <taxon>Pleuronectiformes</taxon>
        <taxon>Pleuronectoidei</taxon>
        <taxon>Pleuronectidae</taxon>
        <taxon>Pleuronectes</taxon>
    </lineage>
</organism>
<dbReference type="EMBL" id="CADEAL010001050">
    <property type="protein sequence ID" value="CAB1428404.1"/>
    <property type="molecule type" value="Genomic_DNA"/>
</dbReference>
<evidence type="ECO:0000256" key="1">
    <source>
        <dbReference type="SAM" id="MobiDB-lite"/>
    </source>
</evidence>